<dbReference type="EMBL" id="JBHSCN010000002">
    <property type="protein sequence ID" value="MFC4242491.1"/>
    <property type="molecule type" value="Genomic_DNA"/>
</dbReference>
<dbReference type="RefSeq" id="WP_390227325.1">
    <property type="nucleotide sequence ID" value="NZ_JBHSCN010000002.1"/>
</dbReference>
<dbReference type="InterPro" id="IPR016174">
    <property type="entry name" value="Di-haem_cyt_TM"/>
</dbReference>
<dbReference type="Gene3D" id="1.20.950.20">
    <property type="entry name" value="Transmembrane di-heme cytochromes, Chain C"/>
    <property type="match status" value="1"/>
</dbReference>
<evidence type="ECO:0000256" key="7">
    <source>
        <dbReference type="SAM" id="Phobius"/>
    </source>
</evidence>
<dbReference type="PANTHER" id="PTHR30485:SF1">
    <property type="entry name" value="CYTOCHROME YDHU-RELATED"/>
    <property type="match status" value="1"/>
</dbReference>
<evidence type="ECO:0000313" key="10">
    <source>
        <dbReference type="Proteomes" id="UP001595900"/>
    </source>
</evidence>
<accession>A0ABV8Q2I6</accession>
<feature type="transmembrane region" description="Helical" evidence="7">
    <location>
        <begin position="229"/>
        <end position="251"/>
    </location>
</feature>
<feature type="region of interest" description="Disordered" evidence="6">
    <location>
        <begin position="141"/>
        <end position="219"/>
    </location>
</feature>
<reference evidence="10" key="1">
    <citation type="journal article" date="2019" name="Int. J. Syst. Evol. Microbiol.">
        <title>The Global Catalogue of Microorganisms (GCM) 10K type strain sequencing project: providing services to taxonomists for standard genome sequencing and annotation.</title>
        <authorList>
            <consortium name="The Broad Institute Genomics Platform"/>
            <consortium name="The Broad Institute Genome Sequencing Center for Infectious Disease"/>
            <person name="Wu L."/>
            <person name="Ma J."/>
        </authorList>
    </citation>
    <scope>NUCLEOTIDE SEQUENCE [LARGE SCALE GENOMIC DNA]</scope>
    <source>
        <strain evidence="10">CGMCC 1.10363</strain>
    </source>
</reference>
<keyword evidence="4 7" id="KW-1133">Transmembrane helix</keyword>
<feature type="transmembrane region" description="Helical" evidence="7">
    <location>
        <begin position="394"/>
        <end position="417"/>
    </location>
</feature>
<evidence type="ECO:0000256" key="4">
    <source>
        <dbReference type="ARBA" id="ARBA00022989"/>
    </source>
</evidence>
<dbReference type="InterPro" id="IPR011577">
    <property type="entry name" value="Cyt_b561_bac/Ni-Hgenase"/>
</dbReference>
<keyword evidence="2" id="KW-1003">Cell membrane</keyword>
<gene>
    <name evidence="9" type="ORF">ACFOYW_03820</name>
</gene>
<evidence type="ECO:0000256" key="1">
    <source>
        <dbReference type="ARBA" id="ARBA00004651"/>
    </source>
</evidence>
<dbReference type="PANTHER" id="PTHR30485">
    <property type="entry name" value="NI/FE-HYDROGENASE 1 B-TYPE CYTOCHROME SUBUNIT"/>
    <property type="match status" value="1"/>
</dbReference>
<feature type="compositionally biased region" description="Low complexity" evidence="6">
    <location>
        <begin position="141"/>
        <end position="198"/>
    </location>
</feature>
<keyword evidence="10" id="KW-1185">Reference proteome</keyword>
<feature type="compositionally biased region" description="Low complexity" evidence="6">
    <location>
        <begin position="24"/>
        <end position="40"/>
    </location>
</feature>
<feature type="region of interest" description="Disordered" evidence="6">
    <location>
        <begin position="1"/>
        <end position="49"/>
    </location>
</feature>
<feature type="domain" description="Cytochrome b561 bacterial/Ni-hydrogenase" evidence="8">
    <location>
        <begin position="279"/>
        <end position="472"/>
    </location>
</feature>
<evidence type="ECO:0000259" key="8">
    <source>
        <dbReference type="Pfam" id="PF01292"/>
    </source>
</evidence>
<evidence type="ECO:0000256" key="3">
    <source>
        <dbReference type="ARBA" id="ARBA00022692"/>
    </source>
</evidence>
<keyword evidence="5 7" id="KW-0472">Membrane</keyword>
<feature type="transmembrane region" description="Helical" evidence="7">
    <location>
        <begin position="479"/>
        <end position="499"/>
    </location>
</feature>
<evidence type="ECO:0000256" key="6">
    <source>
        <dbReference type="SAM" id="MobiDB-lite"/>
    </source>
</evidence>
<evidence type="ECO:0000256" key="2">
    <source>
        <dbReference type="ARBA" id="ARBA00022475"/>
    </source>
</evidence>
<keyword evidence="3 7" id="KW-0812">Transmembrane</keyword>
<dbReference type="Pfam" id="PF01292">
    <property type="entry name" value="Ni_hydr_CYTB"/>
    <property type="match status" value="1"/>
</dbReference>
<dbReference type="Proteomes" id="UP001595900">
    <property type="component" value="Unassembled WGS sequence"/>
</dbReference>
<sequence length="516" mass="55055">MVEQRRGLPRTRGGEPWPPAGTLVPESAVPVAAQSAPPIAARRRTGLGHTPAERFAPVISEAAPAAAPSGVDVLAPERADADAPVEASAPAAAPLPAPTAPAHNPAALTARRRVGLGATPAEAPAALAAIAEAAAAAREAAAEAEPAPAPAPAAFAEAEPARVPAASAGAEAEPARVPAASAGAEAEPARAPAEPQASVNQPSDVAAQPAFERPVARETRPFRRSPGKIALATIGVLVVVAAIVAVDRWFLFHTSAGASFLKAFPGTTELPSWAPVGQPLWTQWQHWLNAFFIVLIIKTGWTVRTQKKASAMWQPRKGGKKMSVELFTHLSLDVVWLVNGVVFWVLLFVTGQWIRIVPYSWDFIPNAISAALQYASLWSWPTEDGWTNYNSLQVLTYFATVFLAAPLAAATGFRMSPMWRREWRRLSKAYPVELARKIHFPVMVYFVLFVIVHVVLVLSTGALRNLNHMFWGSDDPGSWAGFTVFVIGIAAIIAAWFVLKPMVMQQIGSLFGKVGR</sequence>
<proteinExistence type="predicted"/>
<feature type="transmembrane region" description="Helical" evidence="7">
    <location>
        <begin position="438"/>
        <end position="459"/>
    </location>
</feature>
<evidence type="ECO:0000313" key="9">
    <source>
        <dbReference type="EMBL" id="MFC4242491.1"/>
    </source>
</evidence>
<comment type="caution">
    <text evidence="9">The sequence shown here is derived from an EMBL/GenBank/DDBJ whole genome shotgun (WGS) entry which is preliminary data.</text>
</comment>
<feature type="transmembrane region" description="Helical" evidence="7">
    <location>
        <begin position="324"/>
        <end position="349"/>
    </location>
</feature>
<dbReference type="SUPFAM" id="SSF81342">
    <property type="entry name" value="Transmembrane di-heme cytochromes"/>
    <property type="match status" value="1"/>
</dbReference>
<evidence type="ECO:0000256" key="5">
    <source>
        <dbReference type="ARBA" id="ARBA00023136"/>
    </source>
</evidence>
<feature type="transmembrane region" description="Helical" evidence="7">
    <location>
        <begin position="284"/>
        <end position="303"/>
    </location>
</feature>
<name>A0ABV8Q2I6_9MICO</name>
<protein>
    <submittedName>
        <fullName evidence="9">Cytochrome b/b6 domain-containing protein</fullName>
    </submittedName>
</protein>
<dbReference type="InterPro" id="IPR051542">
    <property type="entry name" value="Hydrogenase_cytochrome"/>
</dbReference>
<comment type="subcellular location">
    <subcellularLocation>
        <location evidence="1">Cell membrane</location>
        <topology evidence="1">Multi-pass membrane protein</topology>
    </subcellularLocation>
</comment>
<organism evidence="9 10">
    <name type="scientific">Gryllotalpicola reticulitermitis</name>
    <dbReference type="NCBI Taxonomy" id="1184153"/>
    <lineage>
        <taxon>Bacteria</taxon>
        <taxon>Bacillati</taxon>
        <taxon>Actinomycetota</taxon>
        <taxon>Actinomycetes</taxon>
        <taxon>Micrococcales</taxon>
        <taxon>Microbacteriaceae</taxon>
        <taxon>Gryllotalpicola</taxon>
    </lineage>
</organism>